<dbReference type="Proteomes" id="UP001462961">
    <property type="component" value="Unassembled WGS sequence"/>
</dbReference>
<accession>A0ABV0DRF0</accession>
<dbReference type="RefSeq" id="WP_062918697.1">
    <property type="nucleotide sequence ID" value="NZ_CADFFM010000007.1"/>
</dbReference>
<evidence type="ECO:0000256" key="1">
    <source>
        <dbReference type="SAM" id="MobiDB-lite"/>
    </source>
</evidence>
<feature type="chain" id="PRO_5047536220" evidence="2">
    <location>
        <begin position="24"/>
        <end position="82"/>
    </location>
</feature>
<reference evidence="3 4" key="1">
    <citation type="submission" date="2024-01" db="EMBL/GenBank/DDBJ databases">
        <title>The diversity of rhizobia nodulating Mimosa spp. in eleven states of Brazil covering several biomes is determined by host plant, location, and edaphic factors.</title>
        <authorList>
            <person name="Rouws L."/>
            <person name="Barauna A."/>
            <person name="Beukes C."/>
            <person name="De Faria S.M."/>
            <person name="Gross E."/>
            <person name="Dos Reis Junior F.B."/>
            <person name="Simon M."/>
            <person name="Maluk M."/>
            <person name="Odee D.W."/>
            <person name="Kenicer G."/>
            <person name="Young J.P.W."/>
            <person name="Reis V.M."/>
            <person name="Zilli J."/>
            <person name="James E.K."/>
        </authorList>
    </citation>
    <scope>NUCLEOTIDE SEQUENCE [LARGE SCALE GENOMIC DNA]</scope>
    <source>
        <strain evidence="3 4">JHI1651</strain>
    </source>
</reference>
<organism evidence="3 4">
    <name type="scientific">Paraburkholderia caribensis</name>
    <dbReference type="NCBI Taxonomy" id="75105"/>
    <lineage>
        <taxon>Bacteria</taxon>
        <taxon>Pseudomonadati</taxon>
        <taxon>Pseudomonadota</taxon>
        <taxon>Betaproteobacteria</taxon>
        <taxon>Burkholderiales</taxon>
        <taxon>Burkholderiaceae</taxon>
        <taxon>Paraburkholderia</taxon>
    </lineage>
</organism>
<feature type="compositionally biased region" description="Low complexity" evidence="1">
    <location>
        <begin position="26"/>
        <end position="44"/>
    </location>
</feature>
<dbReference type="EMBL" id="JAYLVJ010000007">
    <property type="protein sequence ID" value="MEO1753687.1"/>
    <property type="molecule type" value="Genomic_DNA"/>
</dbReference>
<keyword evidence="4" id="KW-1185">Reference proteome</keyword>
<keyword evidence="2" id="KW-0732">Signal</keyword>
<proteinExistence type="predicted"/>
<evidence type="ECO:0000313" key="4">
    <source>
        <dbReference type="Proteomes" id="UP001462961"/>
    </source>
</evidence>
<sequence length="82" mass="8263">MKTRFILFAACSVALSLTNVAHAQGTPAQQNAQPAATTATSSSTEYGGVSGTSMAMGNAARAEWAPPASCGHLARCNPNSGH</sequence>
<feature type="region of interest" description="Disordered" evidence="1">
    <location>
        <begin position="25"/>
        <end position="52"/>
    </location>
</feature>
<evidence type="ECO:0000256" key="2">
    <source>
        <dbReference type="SAM" id="SignalP"/>
    </source>
</evidence>
<comment type="caution">
    <text evidence="3">The sequence shown here is derived from an EMBL/GenBank/DDBJ whole genome shotgun (WGS) entry which is preliminary data.</text>
</comment>
<feature type="signal peptide" evidence="2">
    <location>
        <begin position="1"/>
        <end position="23"/>
    </location>
</feature>
<protein>
    <submittedName>
        <fullName evidence="3">Uncharacterized protein</fullName>
    </submittedName>
</protein>
<evidence type="ECO:0000313" key="3">
    <source>
        <dbReference type="EMBL" id="MEO1753687.1"/>
    </source>
</evidence>
<gene>
    <name evidence="3" type="ORF">VOI32_07095</name>
</gene>
<name>A0ABV0DRF0_9BURK</name>